<evidence type="ECO:0000313" key="5">
    <source>
        <dbReference type="EMBL" id="KAJ8983270.1"/>
    </source>
</evidence>
<comment type="caution">
    <text evidence="5">The sequence shown here is derived from an EMBL/GenBank/DDBJ whole genome shotgun (WGS) entry which is preliminary data.</text>
</comment>
<evidence type="ECO:0000256" key="2">
    <source>
        <dbReference type="ARBA" id="ARBA00022737"/>
    </source>
</evidence>
<dbReference type="PANTHER" id="PTHR19853:SF0">
    <property type="entry name" value="WD REPEAT-CONTAINING PROTEIN 3"/>
    <property type="match status" value="1"/>
</dbReference>
<evidence type="ECO:0000259" key="4">
    <source>
        <dbReference type="Pfam" id="PF04003"/>
    </source>
</evidence>
<accession>A0ABQ9K187</accession>
<feature type="domain" description="Small-subunit processome Utp12" evidence="4">
    <location>
        <begin position="5"/>
        <end position="102"/>
    </location>
</feature>
<evidence type="ECO:0000313" key="6">
    <source>
        <dbReference type="Proteomes" id="UP001162164"/>
    </source>
</evidence>
<dbReference type="InterPro" id="IPR051570">
    <property type="entry name" value="TBC1_cilium_biogenesis"/>
</dbReference>
<evidence type="ECO:0000256" key="3">
    <source>
        <dbReference type="SAM" id="MobiDB-lite"/>
    </source>
</evidence>
<feature type="region of interest" description="Disordered" evidence="3">
    <location>
        <begin position="118"/>
        <end position="141"/>
    </location>
</feature>
<dbReference type="InterPro" id="IPR007148">
    <property type="entry name" value="SSU_processome_Utp12"/>
</dbReference>
<gene>
    <name evidence="5" type="ORF">NQ317_007170</name>
</gene>
<reference evidence="5" key="1">
    <citation type="journal article" date="2023" name="Insect Mol. Biol.">
        <title>Genome sequencing provides insights into the evolution of gene families encoding plant cell wall-degrading enzymes in longhorned beetles.</title>
        <authorList>
            <person name="Shin N.R."/>
            <person name="Okamura Y."/>
            <person name="Kirsch R."/>
            <person name="Pauchet Y."/>
        </authorList>
    </citation>
    <scope>NUCLEOTIDE SEQUENCE</scope>
    <source>
        <strain evidence="5">MMC_N1</strain>
    </source>
</reference>
<organism evidence="5 6">
    <name type="scientific">Molorchus minor</name>
    <dbReference type="NCBI Taxonomy" id="1323400"/>
    <lineage>
        <taxon>Eukaryota</taxon>
        <taxon>Metazoa</taxon>
        <taxon>Ecdysozoa</taxon>
        <taxon>Arthropoda</taxon>
        <taxon>Hexapoda</taxon>
        <taxon>Insecta</taxon>
        <taxon>Pterygota</taxon>
        <taxon>Neoptera</taxon>
        <taxon>Endopterygota</taxon>
        <taxon>Coleoptera</taxon>
        <taxon>Polyphaga</taxon>
        <taxon>Cucujiformia</taxon>
        <taxon>Chrysomeloidea</taxon>
        <taxon>Cerambycidae</taxon>
        <taxon>Lamiinae</taxon>
        <taxon>Monochamini</taxon>
        <taxon>Molorchus</taxon>
    </lineage>
</organism>
<dbReference type="PANTHER" id="PTHR19853">
    <property type="entry name" value="WD REPEAT CONTAINING PROTEIN 3 WDR3"/>
    <property type="match status" value="1"/>
</dbReference>
<dbReference type="Pfam" id="PF04003">
    <property type="entry name" value="Utp12"/>
    <property type="match status" value="1"/>
</dbReference>
<dbReference type="Proteomes" id="UP001162164">
    <property type="component" value="Unassembled WGS sequence"/>
</dbReference>
<evidence type="ECO:0000256" key="1">
    <source>
        <dbReference type="ARBA" id="ARBA00022574"/>
    </source>
</evidence>
<name>A0ABQ9K187_9CUCU</name>
<dbReference type="EMBL" id="JAPWTJ010000083">
    <property type="protein sequence ID" value="KAJ8983270.1"/>
    <property type="molecule type" value="Genomic_DNA"/>
</dbReference>
<keyword evidence="1" id="KW-0853">WD repeat</keyword>
<keyword evidence="2" id="KW-0677">Repeat</keyword>
<proteinExistence type="predicted"/>
<keyword evidence="6" id="KW-1185">Reference proteome</keyword>
<feature type="compositionally biased region" description="Basic residues" evidence="3">
    <location>
        <begin position="124"/>
        <end position="141"/>
    </location>
</feature>
<protein>
    <recommendedName>
        <fullName evidence="4">Small-subunit processome Utp12 domain-containing protein</fullName>
    </recommendedName>
</protein>
<sequence>MIFFLETIKRIRSSDLEEALLILPFSSVCELLQALPALMARGDNTELVSKICMFLLKLHHGPIVANHSLLMTLQKIQKLAAEKVRELRDLVGFNYYGMQFLQKEIESAEGIQLFRDATRERSKGEKKRKQREKLKKIHLSS</sequence>